<dbReference type="Gene3D" id="1.10.10.10">
    <property type="entry name" value="Winged helix-like DNA-binding domain superfamily/Winged helix DNA-binding domain"/>
    <property type="match status" value="1"/>
</dbReference>
<sequence>MVSPPYYKQSRLKQLRAFCHTARTGSISKAAKRLFISQPSVSLQIQALERELGSVLFERLGPRIRITPQGQALLEIALPLVEGIDSIGEDLANELGNLNSGEINIAAGESTILYLLPKPIKAFAEAFPGVRIKLHNVTGRDGMAMLRADEADFAVGSMLEVPDDVIYRPIFHFKTVLITPEDHPLARKRASRIRLEDIGPHGLILPPRHLATWRIVDMAFRQQNVNYTVTLEAGGWEVIKKYVELGLGISIVTDICLTGSENLSKTSLQRFFPDRSYGVVIRNRKYLSAPVRRFLDIMAPGFSDSLAGAMVTPKQTHSVPS</sequence>
<dbReference type="CDD" id="cd05466">
    <property type="entry name" value="PBP2_LTTR_substrate"/>
    <property type="match status" value="1"/>
</dbReference>
<dbReference type="GO" id="GO:0003700">
    <property type="term" value="F:DNA-binding transcription factor activity"/>
    <property type="evidence" value="ECO:0007669"/>
    <property type="project" value="InterPro"/>
</dbReference>
<dbReference type="PANTHER" id="PTHR30126">
    <property type="entry name" value="HTH-TYPE TRANSCRIPTIONAL REGULATOR"/>
    <property type="match status" value="1"/>
</dbReference>
<evidence type="ECO:0000256" key="2">
    <source>
        <dbReference type="ARBA" id="ARBA00023015"/>
    </source>
</evidence>
<dbReference type="Pfam" id="PF00126">
    <property type="entry name" value="HTH_1"/>
    <property type="match status" value="1"/>
</dbReference>
<dbReference type="FunFam" id="1.10.10.10:FF:000001">
    <property type="entry name" value="LysR family transcriptional regulator"/>
    <property type="match status" value="1"/>
</dbReference>
<reference evidence="6" key="1">
    <citation type="submission" date="2018-05" db="EMBL/GenBank/DDBJ databases">
        <authorList>
            <person name="Lanie J.A."/>
            <person name="Ng W.-L."/>
            <person name="Kazmierczak K.M."/>
            <person name="Andrzejewski T.M."/>
            <person name="Davidsen T.M."/>
            <person name="Wayne K.J."/>
            <person name="Tettelin H."/>
            <person name="Glass J.I."/>
            <person name="Rusch D."/>
            <person name="Podicherti R."/>
            <person name="Tsui H.-C.T."/>
            <person name="Winkler M.E."/>
        </authorList>
    </citation>
    <scope>NUCLEOTIDE SEQUENCE</scope>
</reference>
<protein>
    <recommendedName>
        <fullName evidence="5">HTH lysR-type domain-containing protein</fullName>
    </recommendedName>
</protein>
<dbReference type="InterPro" id="IPR036388">
    <property type="entry name" value="WH-like_DNA-bd_sf"/>
</dbReference>
<keyword evidence="4" id="KW-0804">Transcription</keyword>
<evidence type="ECO:0000313" key="6">
    <source>
        <dbReference type="EMBL" id="SVA09383.1"/>
    </source>
</evidence>
<keyword evidence="2" id="KW-0805">Transcription regulation</keyword>
<dbReference type="GO" id="GO:0000976">
    <property type="term" value="F:transcription cis-regulatory region binding"/>
    <property type="evidence" value="ECO:0007669"/>
    <property type="project" value="TreeGrafter"/>
</dbReference>
<proteinExistence type="inferred from homology"/>
<dbReference type="Pfam" id="PF03466">
    <property type="entry name" value="LysR_substrate"/>
    <property type="match status" value="1"/>
</dbReference>
<dbReference type="InterPro" id="IPR005119">
    <property type="entry name" value="LysR_subst-bd"/>
</dbReference>
<dbReference type="EMBL" id="UINC01003804">
    <property type="protein sequence ID" value="SVA09383.1"/>
    <property type="molecule type" value="Genomic_DNA"/>
</dbReference>
<feature type="domain" description="HTH lysR-type" evidence="5">
    <location>
        <begin position="12"/>
        <end position="67"/>
    </location>
</feature>
<accession>A0A381T6M6</accession>
<dbReference type="SUPFAM" id="SSF53850">
    <property type="entry name" value="Periplasmic binding protein-like II"/>
    <property type="match status" value="1"/>
</dbReference>
<evidence type="ECO:0000256" key="1">
    <source>
        <dbReference type="ARBA" id="ARBA00009437"/>
    </source>
</evidence>
<evidence type="ECO:0000256" key="4">
    <source>
        <dbReference type="ARBA" id="ARBA00023163"/>
    </source>
</evidence>
<gene>
    <name evidence="6" type="ORF">METZ01_LOCUS62237</name>
</gene>
<name>A0A381T6M6_9ZZZZ</name>
<comment type="similarity">
    <text evidence="1">Belongs to the LysR transcriptional regulatory family.</text>
</comment>
<dbReference type="SUPFAM" id="SSF46785">
    <property type="entry name" value="Winged helix' DNA-binding domain"/>
    <property type="match status" value="1"/>
</dbReference>
<dbReference type="InterPro" id="IPR000847">
    <property type="entry name" value="LysR_HTH_N"/>
</dbReference>
<dbReference type="AlphaFoldDB" id="A0A381T6M6"/>
<keyword evidence="3" id="KW-0238">DNA-binding</keyword>
<dbReference type="PRINTS" id="PR00039">
    <property type="entry name" value="HTHLYSR"/>
</dbReference>
<evidence type="ECO:0000256" key="3">
    <source>
        <dbReference type="ARBA" id="ARBA00023125"/>
    </source>
</evidence>
<dbReference type="Gene3D" id="3.40.190.10">
    <property type="entry name" value="Periplasmic binding protein-like II"/>
    <property type="match status" value="2"/>
</dbReference>
<organism evidence="6">
    <name type="scientific">marine metagenome</name>
    <dbReference type="NCBI Taxonomy" id="408172"/>
    <lineage>
        <taxon>unclassified sequences</taxon>
        <taxon>metagenomes</taxon>
        <taxon>ecological metagenomes</taxon>
    </lineage>
</organism>
<evidence type="ECO:0000259" key="5">
    <source>
        <dbReference type="PROSITE" id="PS50931"/>
    </source>
</evidence>
<dbReference type="InterPro" id="IPR036390">
    <property type="entry name" value="WH_DNA-bd_sf"/>
</dbReference>
<dbReference type="PROSITE" id="PS50931">
    <property type="entry name" value="HTH_LYSR"/>
    <property type="match status" value="1"/>
</dbReference>
<dbReference type="PANTHER" id="PTHR30126:SF94">
    <property type="entry name" value="LYSR FAMILY TRANSCRIPTIONAL REGULATOR"/>
    <property type="match status" value="1"/>
</dbReference>